<dbReference type="GO" id="GO:0005546">
    <property type="term" value="F:phosphatidylinositol-4,5-bisphosphate binding"/>
    <property type="evidence" value="ECO:0007669"/>
    <property type="project" value="InterPro"/>
</dbReference>
<evidence type="ECO:0000259" key="5">
    <source>
        <dbReference type="Pfam" id="PF03081"/>
    </source>
</evidence>
<dbReference type="GO" id="GO:0006887">
    <property type="term" value="P:exocytosis"/>
    <property type="evidence" value="ECO:0007669"/>
    <property type="project" value="UniProtKB-KW"/>
</dbReference>
<dbReference type="SUPFAM" id="SSF74788">
    <property type="entry name" value="Cullin repeat-like"/>
    <property type="match status" value="1"/>
</dbReference>
<dbReference type="EMBL" id="CP014587">
    <property type="protein sequence ID" value="ANZ77647.1"/>
    <property type="molecule type" value="Genomic_DNA"/>
</dbReference>
<dbReference type="InterPro" id="IPR016159">
    <property type="entry name" value="Cullin_repeat-like_dom_sf"/>
</dbReference>
<dbReference type="InterPro" id="IPR004140">
    <property type="entry name" value="Exo70"/>
</dbReference>
<reference evidence="6 7" key="1">
    <citation type="submission" date="2016-02" db="EMBL/GenBank/DDBJ databases">
        <title>Comparative genomic and transcriptomic foundation for Pichia pastoris.</title>
        <authorList>
            <person name="Love K.R."/>
            <person name="Shah K.A."/>
            <person name="Whittaker C.A."/>
            <person name="Wu J."/>
            <person name="Bartlett M.C."/>
            <person name="Ma D."/>
            <person name="Leeson R.L."/>
            <person name="Priest M."/>
            <person name="Young S.K."/>
            <person name="Love J.C."/>
        </authorList>
    </citation>
    <scope>NUCLEOTIDE SEQUENCE [LARGE SCALE GENOMIC DNA]</scope>
    <source>
        <strain evidence="6 7">ATCC 28485</strain>
    </source>
</reference>
<comment type="function">
    <text evidence="4">Involved in the secretory pathway as part of the exocyst complex which tethers secretory vesicles to the sites of exocytosis. Also plays a role in the assembly of the exocyst.</text>
</comment>
<proteinExistence type="inferred from homology"/>
<comment type="subcellular location">
    <subcellularLocation>
        <location evidence="4">Bud</location>
    </subcellularLocation>
    <subcellularLocation>
        <location evidence="4">Bud neck</location>
    </subcellularLocation>
</comment>
<protein>
    <recommendedName>
        <fullName evidence="4">Exocyst complex protein EXO70</fullName>
    </recommendedName>
</protein>
<dbReference type="Gene3D" id="1.20.58.1150">
    <property type="match status" value="1"/>
</dbReference>
<dbReference type="OrthoDB" id="1922221at2759"/>
<evidence type="ECO:0000256" key="3">
    <source>
        <dbReference type="ARBA" id="ARBA00022483"/>
    </source>
</evidence>
<dbReference type="Gene3D" id="1.10.357.60">
    <property type="match status" value="1"/>
</dbReference>
<name>A0A1B2JHX2_PICPA</name>
<dbReference type="Pfam" id="PF03081">
    <property type="entry name" value="Exo70_C"/>
    <property type="match status" value="1"/>
</dbReference>
<dbReference type="GO" id="GO:0000145">
    <property type="term" value="C:exocyst"/>
    <property type="evidence" value="ECO:0007669"/>
    <property type="project" value="InterPro"/>
</dbReference>
<keyword evidence="4" id="KW-0653">Protein transport</keyword>
<dbReference type="Proteomes" id="UP000094565">
    <property type="component" value="Chromosome 4"/>
</dbReference>
<gene>
    <name evidence="6" type="primary">EXO70</name>
    <name evidence="6" type="ORF">ATY40_BA7504622</name>
</gene>
<keyword evidence="7" id="KW-1185">Reference proteome</keyword>
<sequence length="621" mass="72002">MQRIPIDLDEAESTVLDDSLNKTNAISVAISKKLNDISYKSTLSAKKLKPLISDIDALKIYNDNIDSMMLILKDVKDYAKEASVYQTTLNRIGSIDNAVDCKKYISSIDQARNTLNNQNQSQEVGIFKGVDSSLIRSINDAELHLLTTFRNLLIENSKPFDPQMFMTKREAFPFFEEETVAVLRLIFAYFERRNQDAKLVKVVVEQRFRLVYESMERLEMFVKPSLNSKTYEKNSNGVNNYSEAFISFITNENAFYEELFESNKNRSQLISDTLIAVFEKLIDNFIRLIKELTDFIETHLDTHGFLSFEVIESCQNVRKYCHEYNLDSCISSQAEQMLNLIKNQPIKVFSNILRDIDNGYLHLSSLPTDPTTIVRPISELTNKLKRINDNKESCWLVMQDIGPKNWLPLNTASIPEWRKDNIYMKENLEPSKDSKLNLAKFVCHCIECAIINLHIKGKELKYNGLGVLVYSNFYFLEEFIHRSNIERILGSYGETRLQKLEKKNSIIVTNDWMTVTQPLIDQTIITGTQMQDNLSTSKGRDAIKERFKTFNQEFEKIVQRYKSYNITDLTLKKKLLSSIVAMAPLYYRFYDKYNVPQFLKHGGSKVIKYDKSGFDRMLDSI</sequence>
<keyword evidence="2 4" id="KW-0813">Transport</keyword>
<dbReference type="PANTHER" id="PTHR12542:SF41">
    <property type="entry name" value="EXOCYST COMPLEX COMPONENT 7"/>
    <property type="match status" value="1"/>
</dbReference>
<dbReference type="Gene3D" id="1.20.1280.170">
    <property type="entry name" value="Exocyst complex component Exo70"/>
    <property type="match status" value="1"/>
</dbReference>
<dbReference type="InterPro" id="IPR046364">
    <property type="entry name" value="Exo70_C"/>
</dbReference>
<feature type="domain" description="Exocyst complex subunit Exo70 C-terminal" evidence="5">
    <location>
        <begin position="235"/>
        <end position="620"/>
    </location>
</feature>
<evidence type="ECO:0000313" key="7">
    <source>
        <dbReference type="Proteomes" id="UP000094565"/>
    </source>
</evidence>
<organism evidence="6 7">
    <name type="scientific">Komagataella pastoris</name>
    <name type="common">Yeast</name>
    <name type="synonym">Pichia pastoris</name>
    <dbReference type="NCBI Taxonomy" id="4922"/>
    <lineage>
        <taxon>Eukaryota</taxon>
        <taxon>Fungi</taxon>
        <taxon>Dikarya</taxon>
        <taxon>Ascomycota</taxon>
        <taxon>Saccharomycotina</taxon>
        <taxon>Pichiomycetes</taxon>
        <taxon>Pichiales</taxon>
        <taxon>Pichiaceae</taxon>
        <taxon>Komagataella</taxon>
    </lineage>
</organism>
<dbReference type="AlphaFoldDB" id="A0A1B2JHX2"/>
<comment type="similarity">
    <text evidence="1 4">Belongs to the EXO70 family.</text>
</comment>
<dbReference type="GO" id="GO:0015031">
    <property type="term" value="P:protein transport"/>
    <property type="evidence" value="ECO:0007669"/>
    <property type="project" value="UniProtKB-KW"/>
</dbReference>
<evidence type="ECO:0000256" key="4">
    <source>
        <dbReference type="RuleBase" id="RU365026"/>
    </source>
</evidence>
<accession>A0A1B2JHX2</accession>
<dbReference type="PANTHER" id="PTHR12542">
    <property type="entry name" value="EXOCYST COMPLEX PROTEIN EXO70"/>
    <property type="match status" value="1"/>
</dbReference>
<dbReference type="Gene3D" id="1.20.1310.30">
    <property type="match status" value="1"/>
</dbReference>
<keyword evidence="3 4" id="KW-0268">Exocytosis</keyword>
<evidence type="ECO:0000256" key="2">
    <source>
        <dbReference type="ARBA" id="ARBA00022448"/>
    </source>
</evidence>
<evidence type="ECO:0000256" key="1">
    <source>
        <dbReference type="ARBA" id="ARBA00006756"/>
    </source>
</evidence>
<evidence type="ECO:0000313" key="6">
    <source>
        <dbReference type="EMBL" id="ANZ77647.1"/>
    </source>
</evidence>
<dbReference type="GO" id="GO:0005935">
    <property type="term" value="C:cellular bud neck"/>
    <property type="evidence" value="ECO:0007669"/>
    <property type="project" value="UniProtKB-SubCell"/>
</dbReference>